<dbReference type="Pfam" id="PF00240">
    <property type="entry name" value="ubiquitin"/>
    <property type="match status" value="1"/>
</dbReference>
<evidence type="ECO:0000259" key="2">
    <source>
        <dbReference type="PROSITE" id="PS50053"/>
    </source>
</evidence>
<dbReference type="PROSITE" id="PS50053">
    <property type="entry name" value="UBIQUITIN_2"/>
    <property type="match status" value="1"/>
</dbReference>
<evidence type="ECO:0000313" key="4">
    <source>
        <dbReference type="Proteomes" id="UP000275267"/>
    </source>
</evidence>
<reference evidence="4" key="1">
    <citation type="journal article" date="2019" name="Nat. Commun.">
        <title>The genome of broomcorn millet.</title>
        <authorList>
            <person name="Zou C."/>
            <person name="Miki D."/>
            <person name="Li D."/>
            <person name="Tang Q."/>
            <person name="Xiao L."/>
            <person name="Rajput S."/>
            <person name="Deng P."/>
            <person name="Jia W."/>
            <person name="Huang R."/>
            <person name="Zhang M."/>
            <person name="Sun Y."/>
            <person name="Hu J."/>
            <person name="Fu X."/>
            <person name="Schnable P.S."/>
            <person name="Li F."/>
            <person name="Zhang H."/>
            <person name="Feng B."/>
            <person name="Zhu X."/>
            <person name="Liu R."/>
            <person name="Schnable J.C."/>
            <person name="Zhu J.-K."/>
            <person name="Zhang H."/>
        </authorList>
    </citation>
    <scope>NUCLEOTIDE SEQUENCE [LARGE SCALE GENOMIC DNA]</scope>
</reference>
<feature type="domain" description="Ubiquitin-like" evidence="2">
    <location>
        <begin position="25"/>
        <end position="116"/>
    </location>
</feature>
<dbReference type="SUPFAM" id="SSF54236">
    <property type="entry name" value="Ubiquitin-like"/>
    <property type="match status" value="1"/>
</dbReference>
<evidence type="ECO:0000313" key="3">
    <source>
        <dbReference type="EMBL" id="RLM75181.1"/>
    </source>
</evidence>
<dbReference type="SMART" id="SM00213">
    <property type="entry name" value="UBQ"/>
    <property type="match status" value="1"/>
</dbReference>
<dbReference type="GO" id="GO:0003729">
    <property type="term" value="F:mRNA binding"/>
    <property type="evidence" value="ECO:0007669"/>
    <property type="project" value="UniProtKB-ARBA"/>
</dbReference>
<dbReference type="AlphaFoldDB" id="A0A3L6QAC8"/>
<dbReference type="InterPro" id="IPR019956">
    <property type="entry name" value="Ubiquitin_dom"/>
</dbReference>
<organism evidence="3 4">
    <name type="scientific">Panicum miliaceum</name>
    <name type="common">Proso millet</name>
    <name type="synonym">Broomcorn millet</name>
    <dbReference type="NCBI Taxonomy" id="4540"/>
    <lineage>
        <taxon>Eukaryota</taxon>
        <taxon>Viridiplantae</taxon>
        <taxon>Streptophyta</taxon>
        <taxon>Embryophyta</taxon>
        <taxon>Tracheophyta</taxon>
        <taxon>Spermatophyta</taxon>
        <taxon>Magnoliopsida</taxon>
        <taxon>Liliopsida</taxon>
        <taxon>Poales</taxon>
        <taxon>Poaceae</taxon>
        <taxon>PACMAD clade</taxon>
        <taxon>Panicoideae</taxon>
        <taxon>Panicodae</taxon>
        <taxon>Paniceae</taxon>
        <taxon>Panicinae</taxon>
        <taxon>Panicum</taxon>
        <taxon>Panicum sect. Panicum</taxon>
    </lineage>
</organism>
<evidence type="ECO:0000256" key="1">
    <source>
        <dbReference type="ARBA" id="ARBA00022499"/>
    </source>
</evidence>
<dbReference type="Gene3D" id="3.10.20.90">
    <property type="entry name" value="Phosphatidylinositol 3-kinase Catalytic Subunit, Chain A, domain 1"/>
    <property type="match status" value="2"/>
</dbReference>
<gene>
    <name evidence="3" type="ORF">C2845_PM15G10190</name>
</gene>
<comment type="caution">
    <text evidence="3">The sequence shown here is derived from an EMBL/GenBank/DDBJ whole genome shotgun (WGS) entry which is preliminary data.</text>
</comment>
<keyword evidence="1" id="KW-1017">Isopeptide bond</keyword>
<dbReference type="PRINTS" id="PR00348">
    <property type="entry name" value="UBIQUITIN"/>
</dbReference>
<dbReference type="InterPro" id="IPR000626">
    <property type="entry name" value="Ubiquitin-like_dom"/>
</dbReference>
<proteinExistence type="predicted"/>
<dbReference type="STRING" id="4540.A0A3L6QAC8"/>
<dbReference type="EMBL" id="PQIB02000013">
    <property type="protein sequence ID" value="RLM75181.1"/>
    <property type="molecule type" value="Genomic_DNA"/>
</dbReference>
<protein>
    <recommendedName>
        <fullName evidence="2">Ubiquitin-like domain-containing protein</fullName>
    </recommendedName>
</protein>
<dbReference type="OrthoDB" id="680547at2759"/>
<dbReference type="InterPro" id="IPR029071">
    <property type="entry name" value="Ubiquitin-like_domsf"/>
</dbReference>
<accession>A0A3L6QAC8</accession>
<dbReference type="Proteomes" id="UP000275267">
    <property type="component" value="Unassembled WGS sequence"/>
</dbReference>
<dbReference type="InterPro" id="IPR050158">
    <property type="entry name" value="Ubiquitin_ubiquitin-like"/>
</dbReference>
<sequence>MEGNYTTLADYNIQHQSTLDLMENVQIHVKEPLQGLTFTVDVDSSDTIDNIKDKIENNDGFPKGRIKVKIYEMEGIRPIHQRIIFAGRQLEDSRTLAHYNIEDESTLHLVLRLCGC</sequence>
<dbReference type="PANTHER" id="PTHR10666">
    <property type="entry name" value="UBIQUITIN"/>
    <property type="match status" value="1"/>
</dbReference>
<keyword evidence="4" id="KW-1185">Reference proteome</keyword>
<name>A0A3L6QAC8_PANMI</name>